<dbReference type="InterPro" id="IPR009078">
    <property type="entry name" value="Ferritin-like_SF"/>
</dbReference>
<evidence type="ECO:0000313" key="1">
    <source>
        <dbReference type="EMBL" id="MBI4727436.1"/>
    </source>
</evidence>
<dbReference type="SUPFAM" id="SSF47240">
    <property type="entry name" value="Ferritin-like"/>
    <property type="match status" value="1"/>
</dbReference>
<evidence type="ECO:0000313" key="2">
    <source>
        <dbReference type="Proteomes" id="UP000736328"/>
    </source>
</evidence>
<dbReference type="InterPro" id="IPR012347">
    <property type="entry name" value="Ferritin-like"/>
</dbReference>
<dbReference type="AlphaFoldDB" id="A0A933IAE4"/>
<dbReference type="Gene3D" id="1.20.1260.10">
    <property type="match status" value="1"/>
</dbReference>
<gene>
    <name evidence="1" type="ORF">HY768_09525</name>
</gene>
<name>A0A933IAE4_UNCT6</name>
<dbReference type="Proteomes" id="UP000736328">
    <property type="component" value="Unassembled WGS sequence"/>
</dbReference>
<protein>
    <recommendedName>
        <fullName evidence="3">Rubrerythrin diiron-binding domain-containing protein</fullName>
    </recommendedName>
</protein>
<accession>A0A933IAE4</accession>
<comment type="caution">
    <text evidence="1">The sequence shown here is derived from an EMBL/GenBank/DDBJ whole genome shotgun (WGS) entry which is preliminary data.</text>
</comment>
<proteinExistence type="predicted"/>
<evidence type="ECO:0008006" key="3">
    <source>
        <dbReference type="Google" id="ProtNLM"/>
    </source>
</evidence>
<organism evidence="1 2">
    <name type="scientific">candidate division TA06 bacterium</name>
    <dbReference type="NCBI Taxonomy" id="2250710"/>
    <lineage>
        <taxon>Bacteria</taxon>
        <taxon>Bacteria division TA06</taxon>
    </lineage>
</organism>
<sequence length="80" mass="9606">MEDLKLAKKLVKSLEMAIKYERMAQNRYSKEATYSYEYDVKTLFKSLVSEELKHERMLNAKKSEIMKDIARLEKQKKTKK</sequence>
<reference evidence="1" key="1">
    <citation type="submission" date="2020-07" db="EMBL/GenBank/DDBJ databases">
        <title>Huge and variable diversity of episymbiotic CPR bacteria and DPANN archaea in groundwater ecosystems.</title>
        <authorList>
            <person name="He C.Y."/>
            <person name="Keren R."/>
            <person name="Whittaker M."/>
            <person name="Farag I.F."/>
            <person name="Doudna J."/>
            <person name="Cate J.H.D."/>
            <person name="Banfield J.F."/>
        </authorList>
    </citation>
    <scope>NUCLEOTIDE SEQUENCE</scope>
    <source>
        <strain evidence="1">NC_groundwater_1520_Pr4_B-0.1um_53_5</strain>
    </source>
</reference>
<dbReference type="EMBL" id="JACQXR010000127">
    <property type="protein sequence ID" value="MBI4727436.1"/>
    <property type="molecule type" value="Genomic_DNA"/>
</dbReference>